<proteinExistence type="inferred from homology"/>
<dbReference type="AlphaFoldDB" id="A0A395WCM8"/>
<evidence type="ECO:0000259" key="8">
    <source>
        <dbReference type="PROSITE" id="PS51330"/>
    </source>
</evidence>
<keyword evidence="4 7" id="KW-0554">One-carbon metabolism</keyword>
<evidence type="ECO:0000313" key="12">
    <source>
        <dbReference type="Proteomes" id="UP000265489"/>
    </source>
</evidence>
<comment type="function">
    <text evidence="7">Key enzyme in folate metabolism. Catalyzes an essential reaction for de novo glycine and purine synthesis, and for DNA precursor synthesis.</text>
</comment>
<organism evidence="9 12">
    <name type="scientific">Holdemanella biformis</name>
    <dbReference type="NCBI Taxonomy" id="1735"/>
    <lineage>
        <taxon>Bacteria</taxon>
        <taxon>Bacillati</taxon>
        <taxon>Bacillota</taxon>
        <taxon>Erysipelotrichia</taxon>
        <taxon>Erysipelotrichales</taxon>
        <taxon>Erysipelotrichaceae</taxon>
        <taxon>Holdemanella</taxon>
    </lineage>
</organism>
<evidence type="ECO:0000313" key="10">
    <source>
        <dbReference type="EMBL" id="RGW76852.1"/>
    </source>
</evidence>
<evidence type="ECO:0000256" key="2">
    <source>
        <dbReference type="ARBA" id="ARBA00009539"/>
    </source>
</evidence>
<evidence type="ECO:0000313" key="13">
    <source>
        <dbReference type="Proteomes" id="UP000284651"/>
    </source>
</evidence>
<evidence type="ECO:0000256" key="3">
    <source>
        <dbReference type="ARBA" id="ARBA00012856"/>
    </source>
</evidence>
<gene>
    <name evidence="11" type="ORF">DW907_06480</name>
    <name evidence="10" type="ORF">DWV56_00010</name>
    <name evidence="9" type="ORF">DWW32_02210</name>
</gene>
<reference evidence="12 13" key="1">
    <citation type="submission" date="2018-08" db="EMBL/GenBank/DDBJ databases">
        <title>A genome reference for cultivated species of the human gut microbiota.</title>
        <authorList>
            <person name="Zou Y."/>
            <person name="Xue W."/>
            <person name="Luo G."/>
        </authorList>
    </citation>
    <scope>NUCLEOTIDE SEQUENCE [LARGE SCALE GENOMIC DNA]</scope>
    <source>
        <strain evidence="10 13">AF10-31</strain>
        <strain evidence="9 12">AF15-20</strain>
        <strain evidence="11 14">AM42-13AC</strain>
    </source>
</reference>
<keyword evidence="5 7" id="KW-0521">NADP</keyword>
<evidence type="ECO:0000313" key="14">
    <source>
        <dbReference type="Proteomes" id="UP000285288"/>
    </source>
</evidence>
<dbReference type="Proteomes" id="UP000285288">
    <property type="component" value="Unassembled WGS sequence"/>
</dbReference>
<dbReference type="EMBL" id="QRYQ01000002">
    <property type="protein sequence ID" value="RGU93850.1"/>
    <property type="molecule type" value="Genomic_DNA"/>
</dbReference>
<dbReference type="Proteomes" id="UP000265489">
    <property type="component" value="Unassembled WGS sequence"/>
</dbReference>
<dbReference type="InterPro" id="IPR024072">
    <property type="entry name" value="DHFR-like_dom_sf"/>
</dbReference>
<dbReference type="PROSITE" id="PS51330">
    <property type="entry name" value="DHFR_2"/>
    <property type="match status" value="1"/>
</dbReference>
<sequence length="159" mass="18481">MKLTLIAAIGKNRELGKNNDMIWHLPQDLKFFRQETSGHTIVMGRKTFESLPGKLPKRHHVVISRTCKDLGEDIEMCESVEEFMKRYKDVDEEIYCIGGGMIYSEMLKYASRLVLTQIDADADAEVYFPEFDESLYNKKILSSIEENGVFYQHVEYTLK</sequence>
<comment type="similarity">
    <text evidence="2 7">Belongs to the dihydrofolate reductase family.</text>
</comment>
<evidence type="ECO:0000256" key="7">
    <source>
        <dbReference type="PIRNR" id="PIRNR000194"/>
    </source>
</evidence>
<dbReference type="GO" id="GO:0046654">
    <property type="term" value="P:tetrahydrofolate biosynthetic process"/>
    <property type="evidence" value="ECO:0007669"/>
    <property type="project" value="UniProtKB-UniPathway"/>
</dbReference>
<name>A0A395WCM8_9FIRM</name>
<dbReference type="GO" id="GO:0046452">
    <property type="term" value="P:dihydrofolate metabolic process"/>
    <property type="evidence" value="ECO:0007669"/>
    <property type="project" value="TreeGrafter"/>
</dbReference>
<dbReference type="GO" id="GO:0046655">
    <property type="term" value="P:folic acid metabolic process"/>
    <property type="evidence" value="ECO:0007669"/>
    <property type="project" value="TreeGrafter"/>
</dbReference>
<accession>A0A395WCM8</accession>
<feature type="domain" description="DHFR" evidence="8">
    <location>
        <begin position="2"/>
        <end position="158"/>
    </location>
</feature>
<dbReference type="PRINTS" id="PR00070">
    <property type="entry name" value="DHFR"/>
</dbReference>
<protein>
    <recommendedName>
        <fullName evidence="3 7">Dihydrofolate reductase</fullName>
        <ecNumber evidence="3 7">1.5.1.3</ecNumber>
    </recommendedName>
</protein>
<dbReference type="GO" id="GO:0006730">
    <property type="term" value="P:one-carbon metabolic process"/>
    <property type="evidence" value="ECO:0007669"/>
    <property type="project" value="UniProtKB-KW"/>
</dbReference>
<dbReference type="EMBL" id="QSAT01000001">
    <property type="protein sequence ID" value="RGW76852.1"/>
    <property type="molecule type" value="Genomic_DNA"/>
</dbReference>
<dbReference type="GO" id="GO:0050661">
    <property type="term" value="F:NADP binding"/>
    <property type="evidence" value="ECO:0007669"/>
    <property type="project" value="InterPro"/>
</dbReference>
<evidence type="ECO:0000313" key="11">
    <source>
        <dbReference type="EMBL" id="RHB05569.1"/>
    </source>
</evidence>
<evidence type="ECO:0000256" key="6">
    <source>
        <dbReference type="ARBA" id="ARBA00023002"/>
    </source>
</evidence>
<dbReference type="Proteomes" id="UP000284651">
    <property type="component" value="Unassembled WGS sequence"/>
</dbReference>
<keyword evidence="6 7" id="KW-0560">Oxidoreductase</keyword>
<dbReference type="RefSeq" id="WP_118011382.1">
    <property type="nucleotide sequence ID" value="NZ_CAUHPN010000109.1"/>
</dbReference>
<comment type="catalytic activity">
    <reaction evidence="7">
        <text>(6S)-5,6,7,8-tetrahydrofolate + NADP(+) = 7,8-dihydrofolate + NADPH + H(+)</text>
        <dbReference type="Rhea" id="RHEA:15009"/>
        <dbReference type="ChEBI" id="CHEBI:15378"/>
        <dbReference type="ChEBI" id="CHEBI:57451"/>
        <dbReference type="ChEBI" id="CHEBI:57453"/>
        <dbReference type="ChEBI" id="CHEBI:57783"/>
        <dbReference type="ChEBI" id="CHEBI:58349"/>
        <dbReference type="EC" id="1.5.1.3"/>
    </reaction>
</comment>
<dbReference type="CDD" id="cd00209">
    <property type="entry name" value="DHFR"/>
    <property type="match status" value="1"/>
</dbReference>
<dbReference type="PANTHER" id="PTHR48069">
    <property type="entry name" value="DIHYDROFOLATE REDUCTASE"/>
    <property type="match status" value="1"/>
</dbReference>
<dbReference type="SUPFAM" id="SSF53597">
    <property type="entry name" value="Dihydrofolate reductase-like"/>
    <property type="match status" value="1"/>
</dbReference>
<dbReference type="UniPathway" id="UPA00077">
    <property type="reaction ID" value="UER00158"/>
</dbReference>
<evidence type="ECO:0000313" key="9">
    <source>
        <dbReference type="EMBL" id="RGU93850.1"/>
    </source>
</evidence>
<dbReference type="Gene3D" id="3.40.430.10">
    <property type="entry name" value="Dihydrofolate Reductase, subunit A"/>
    <property type="match status" value="1"/>
</dbReference>
<dbReference type="GO" id="GO:0004146">
    <property type="term" value="F:dihydrofolate reductase activity"/>
    <property type="evidence" value="ECO:0007669"/>
    <property type="project" value="UniProtKB-EC"/>
</dbReference>
<dbReference type="InterPro" id="IPR001796">
    <property type="entry name" value="DHFR_dom"/>
</dbReference>
<dbReference type="Pfam" id="PF00186">
    <property type="entry name" value="DHFR_1"/>
    <property type="match status" value="1"/>
</dbReference>
<dbReference type="GeneID" id="66578655"/>
<dbReference type="GO" id="GO:0005829">
    <property type="term" value="C:cytosol"/>
    <property type="evidence" value="ECO:0007669"/>
    <property type="project" value="TreeGrafter"/>
</dbReference>
<dbReference type="EMBL" id="QSGD01000021">
    <property type="protein sequence ID" value="RHB05569.1"/>
    <property type="molecule type" value="Genomic_DNA"/>
</dbReference>
<evidence type="ECO:0000256" key="1">
    <source>
        <dbReference type="ARBA" id="ARBA00004903"/>
    </source>
</evidence>
<dbReference type="EC" id="1.5.1.3" evidence="3 7"/>
<comment type="caution">
    <text evidence="9">The sequence shown here is derived from an EMBL/GenBank/DDBJ whole genome shotgun (WGS) entry which is preliminary data.</text>
</comment>
<dbReference type="PIRSF" id="PIRSF000194">
    <property type="entry name" value="DHFR"/>
    <property type="match status" value="1"/>
</dbReference>
<evidence type="ECO:0000256" key="4">
    <source>
        <dbReference type="ARBA" id="ARBA00022563"/>
    </source>
</evidence>
<dbReference type="PANTHER" id="PTHR48069:SF3">
    <property type="entry name" value="DIHYDROFOLATE REDUCTASE"/>
    <property type="match status" value="1"/>
</dbReference>
<dbReference type="InterPro" id="IPR012259">
    <property type="entry name" value="DHFR"/>
</dbReference>
<evidence type="ECO:0000256" key="5">
    <source>
        <dbReference type="ARBA" id="ARBA00022857"/>
    </source>
</evidence>
<comment type="pathway">
    <text evidence="1 7">Cofactor biosynthesis; tetrahydrofolate biosynthesis; 5,6,7,8-tetrahydrofolate from 7,8-dihydrofolate: step 1/1.</text>
</comment>